<accession>A0AAW1SF47</accession>
<evidence type="ECO:0000313" key="3">
    <source>
        <dbReference type="Proteomes" id="UP001438707"/>
    </source>
</evidence>
<dbReference type="InterPro" id="IPR036013">
    <property type="entry name" value="Band_7/SPFH_dom_sf"/>
</dbReference>
<sequence length="286" mass="31405">MGNLLCTACIDTGTVGVIERCGKFDRLAEPGCHIVCCPLGEAVRGAVSLRVQQLDVHCETKTKDNVFCNVSVNVQFEAIREKVEDAYYRLTDPARQINSYVYDVVRSTVPNMMLDDVFSAKEDIAHNVKNELAKAMEKYGFSIIIALVTDIRPAANVMAAMNEINASSRQREAAIQKAEANKLTAIKHAEADAESKFLQGQGIARQRLAIINGLKESVLNFEQDIPGINSKDVVELMMLTQWIDMMRDIGQNGRQTVFMPHSPAGMADVTAQMRAGILQGGAATLR</sequence>
<dbReference type="EMBL" id="JALJOS010000001">
    <property type="protein sequence ID" value="KAK9844322.1"/>
    <property type="molecule type" value="Genomic_DNA"/>
</dbReference>
<dbReference type="InterPro" id="IPR001107">
    <property type="entry name" value="Band_7"/>
</dbReference>
<dbReference type="AlphaFoldDB" id="A0AAW1SF47"/>
<dbReference type="InterPro" id="IPR050710">
    <property type="entry name" value="Band7/mec-2_domain"/>
</dbReference>
<dbReference type="SMART" id="SM00244">
    <property type="entry name" value="PHB"/>
    <property type="match status" value="1"/>
</dbReference>
<proteinExistence type="predicted"/>
<dbReference type="Proteomes" id="UP001438707">
    <property type="component" value="Unassembled WGS sequence"/>
</dbReference>
<dbReference type="PANTHER" id="PTHR43327:SF10">
    <property type="entry name" value="STOMATIN-LIKE PROTEIN 2, MITOCHONDRIAL"/>
    <property type="match status" value="1"/>
</dbReference>
<dbReference type="CDD" id="cd03407">
    <property type="entry name" value="SPFH_like_u4"/>
    <property type="match status" value="1"/>
</dbReference>
<reference evidence="2 3" key="1">
    <citation type="journal article" date="2024" name="Nat. Commun.">
        <title>Phylogenomics reveals the evolutionary origins of lichenization in chlorophyte algae.</title>
        <authorList>
            <person name="Puginier C."/>
            <person name="Libourel C."/>
            <person name="Otte J."/>
            <person name="Skaloud P."/>
            <person name="Haon M."/>
            <person name="Grisel S."/>
            <person name="Petersen M."/>
            <person name="Berrin J.G."/>
            <person name="Delaux P.M."/>
            <person name="Dal Grande F."/>
            <person name="Keller J."/>
        </authorList>
    </citation>
    <scope>NUCLEOTIDE SEQUENCE [LARGE SCALE GENOMIC DNA]</scope>
    <source>
        <strain evidence="2 3">SAG 2145</strain>
    </source>
</reference>
<dbReference type="Pfam" id="PF01145">
    <property type="entry name" value="Band_7"/>
    <property type="match status" value="1"/>
</dbReference>
<feature type="domain" description="Band 7" evidence="1">
    <location>
        <begin position="5"/>
        <end position="165"/>
    </location>
</feature>
<comment type="caution">
    <text evidence="2">The sequence shown here is derived from an EMBL/GenBank/DDBJ whole genome shotgun (WGS) entry which is preliminary data.</text>
</comment>
<organism evidence="2 3">
    <name type="scientific">Apatococcus lobatus</name>
    <dbReference type="NCBI Taxonomy" id="904363"/>
    <lineage>
        <taxon>Eukaryota</taxon>
        <taxon>Viridiplantae</taxon>
        <taxon>Chlorophyta</taxon>
        <taxon>core chlorophytes</taxon>
        <taxon>Trebouxiophyceae</taxon>
        <taxon>Chlorellales</taxon>
        <taxon>Chlorellaceae</taxon>
        <taxon>Apatococcus</taxon>
    </lineage>
</organism>
<evidence type="ECO:0000259" key="1">
    <source>
        <dbReference type="SMART" id="SM00244"/>
    </source>
</evidence>
<protein>
    <recommendedName>
        <fullName evidence="1">Band 7 domain-containing protein</fullName>
    </recommendedName>
</protein>
<dbReference type="Gene3D" id="3.30.479.30">
    <property type="entry name" value="Band 7 domain"/>
    <property type="match status" value="1"/>
</dbReference>
<keyword evidence="3" id="KW-1185">Reference proteome</keyword>
<dbReference type="PANTHER" id="PTHR43327">
    <property type="entry name" value="STOMATIN-LIKE PROTEIN 2, MITOCHONDRIAL"/>
    <property type="match status" value="1"/>
</dbReference>
<evidence type="ECO:0000313" key="2">
    <source>
        <dbReference type="EMBL" id="KAK9844322.1"/>
    </source>
</evidence>
<name>A0AAW1SF47_9CHLO</name>
<dbReference type="SUPFAM" id="SSF117892">
    <property type="entry name" value="Band 7/SPFH domain"/>
    <property type="match status" value="1"/>
</dbReference>
<gene>
    <name evidence="2" type="ORF">WJX74_000778</name>
</gene>